<protein>
    <submittedName>
        <fullName evidence="7">SpaA isopeptide-forming pilin-related protein</fullName>
    </submittedName>
</protein>
<organism evidence="8 9">
    <name type="scientific">Flavonifractor plautii</name>
    <name type="common">Fusobacterium plautii</name>
    <dbReference type="NCBI Taxonomy" id="292800"/>
    <lineage>
        <taxon>Bacteria</taxon>
        <taxon>Bacillati</taxon>
        <taxon>Bacillota</taxon>
        <taxon>Clostridia</taxon>
        <taxon>Eubacteriales</taxon>
        <taxon>Oscillospiraceae</taxon>
        <taxon>Flavonifractor</taxon>
    </lineage>
</organism>
<evidence type="ECO:0000256" key="1">
    <source>
        <dbReference type="ARBA" id="ARBA00007257"/>
    </source>
</evidence>
<reference evidence="8 9" key="1">
    <citation type="journal article" date="2019" name="Nat. Med.">
        <title>A library of human gut bacterial isolates paired with longitudinal multiomics data enables mechanistic microbiome research.</title>
        <authorList>
            <person name="Poyet M."/>
            <person name="Groussin M."/>
            <person name="Gibbons S.M."/>
            <person name="Avila-Pacheco J."/>
            <person name="Jiang X."/>
            <person name="Kearney S.M."/>
            <person name="Perrotta A.R."/>
            <person name="Berdy B."/>
            <person name="Zhao S."/>
            <person name="Lieberman T.D."/>
            <person name="Swanson P.K."/>
            <person name="Smith M."/>
            <person name="Roesemann S."/>
            <person name="Alexander J.E."/>
            <person name="Rich S.A."/>
            <person name="Livny J."/>
            <person name="Vlamakis H."/>
            <person name="Clish C."/>
            <person name="Bullock K."/>
            <person name="Deik A."/>
            <person name="Scott J."/>
            <person name="Pierce K.A."/>
            <person name="Xavier R.J."/>
            <person name="Alm E.J."/>
        </authorList>
    </citation>
    <scope>NUCLEOTIDE SEQUENCE [LARGE SCALE GENOMIC DNA]</scope>
    <source>
        <strain evidence="8 9">BIOML-A5</strain>
    </source>
</reference>
<keyword evidence="2" id="KW-0964">Secreted</keyword>
<dbReference type="Gene3D" id="2.60.40.10">
    <property type="entry name" value="Immunoglobulins"/>
    <property type="match status" value="11"/>
</dbReference>
<dbReference type="EMBL" id="JAQLWV010000040">
    <property type="protein sequence ID" value="MDB7935257.1"/>
    <property type="molecule type" value="Genomic_DNA"/>
</dbReference>
<dbReference type="InterPro" id="IPR013783">
    <property type="entry name" value="Ig-like_fold"/>
</dbReference>
<dbReference type="InterPro" id="IPR041033">
    <property type="entry name" value="SpaA_PFL_dom_1"/>
</dbReference>
<feature type="domain" description="SpaA-like prealbumin fold" evidence="6">
    <location>
        <begin position="1362"/>
        <end position="1446"/>
    </location>
</feature>
<dbReference type="SUPFAM" id="SSF49452">
    <property type="entry name" value="Starch-binding domain-like"/>
    <property type="match status" value="1"/>
</dbReference>
<dbReference type="Pfam" id="PF08341">
    <property type="entry name" value="TED"/>
    <property type="match status" value="1"/>
</dbReference>
<comment type="caution">
    <text evidence="8">The sequence shown here is derived from an EMBL/GenBank/DDBJ whole genome shotgun (WGS) entry which is preliminary data.</text>
</comment>
<evidence type="ECO:0000256" key="2">
    <source>
        <dbReference type="ARBA" id="ARBA00022525"/>
    </source>
</evidence>
<feature type="signal peptide" evidence="4">
    <location>
        <begin position="1"/>
        <end position="24"/>
    </location>
</feature>
<evidence type="ECO:0000256" key="4">
    <source>
        <dbReference type="SAM" id="SignalP"/>
    </source>
</evidence>
<sequence length="1726" mass="187630">MKKLISLFLALVTILGILPTAAFAASSEEEALGEVDIYNGDYELGYLSINGAVRKQKYTYFLYESNDGTQKESPAYCVNPNQYGVPQTVGPGESIKYLAEEKASDPKVVGIISNGYPHRSLGELELDNKYQAYYATKMALWCYLMPDWNIADLKVAPGLTGSELDIGNRILAAAKDIYKRGTTYNYMLSPRMTVTANKSTAYPVTIGGEEYKQQVFTVWSETWVYDYDVSVAFSNPDEVPEGTKIVDMENNEITAVTTEGTSDGYAGQFKVLYPAESVAGQSGNVQLSLSASVAQYAAMYAVCQEKDQYGNLQNYICDLDNNARLDLAAISSYSDSGEPAPDETALKIVKLEEGTEIPLEGAVFSVYDPEGRKVGSYSTGPEGTVLIPLTLEGHYTVTEEIPPRYHLLPEETTQHADVEYNKVATVTFTNAPYGSIRVQKMSDTGDALSGVTIQIKHIETGETRTEQTRIGVAFFDQLAPGGWEVREAAGIEGWIADTDTVQTVAVAAGEESSATIVNKELPGLRITKYERGTMTLMPNVSFEIFRDAESLGIFQTDEFGQILLTDCAPGTYRAEERDTGGDGHVLDTTPQEVELKAGDGIKDLVFFNDRLPGIHLIKVDSSDLSQPIANARFRIEAVDGSWGPEEYTTLEDGTIDLSKLPADTAYIVTELECPGYIVDDAQRIIHLDGGEQAQFVFTNSKMPSLHLYKESADGTPLGGVTYRLAKIEDGGHYLDRITGPDGTITWEGLEPGVYSLVETATVSDHILDTRKHHVQLFPGRDGTIVLQNDRRPDLTIHKSDADTGAPVPGTVFLVKGADGHSVAEVTTGPDGSATVENLLPGVYEVSEKSVPSPYLPDADPQLVTLYPNRDRDVYFENHKRPTVTIQKENSVTHDPIQYAEFHITWSSNKTETGEQRDLGTFQTDEAGQIVLEGIEDGWLKIEETKPAPGFQAPEDPVTEVYVKGGENKTVTISNTPLSALVVYKRDSVTGAGISGCLFQLRYLGGETSGVGGTVVGTYVTSANGSFTVTGLKKGYYICEELESDSGHVIDAAPQAFYISGANQDIVTLYFSNAPKGSVLVKKVSASDNAPLSDVEFLVTTSDGAVVGDANGKFVTDSTGSFLISGIDPGTTLVIRETRAKDGYLLDDAPQTVQVKEGQTVTVEFRNQPMGNLIIHKLSSKDKTPLEGVQFKITYADGTYLPDEGGKLSSNGLYWTNAEGQIVLSGITGTVVVTEVESIPGYTIDPDTQSQTVVVNPDDTQELWFYNTPVGGVELIKVSSADKTERIPNTTFDIRRVSDDALVDTVTTGRSGKVYLPLESGDYYAVETEAADGFKLDDTPIYFTVKDAETTRKTVTNAPLSGILLHKVSTADGEGIPGVSFILYDETHTPIDQQTTDDRGYAWFEDLTESGRYYLRELENEGYIPDTQLRTVYVKAGEVTEVEWENTPITGQIQITKKSADYNPTTGLPAGTLLEGAVFEITDKAGNVVDTIRSDSRGLAVSKQLPLSRYTIQEVKAPEHYGVNETELTAYLEHEGQIVRFEVTNKSLSTGVSISKTGPKEVVSGQPVRYTFSGISNTSNVRLDSFYFRDTLPAQVRLEQVVTGTWNFPGVYKIVYKVNGTGDYRTLADNLSTSQTYTLAASPAALGLAANERVTEIMFVFGQAPAGFAQVEAPVLYCTSVNGLAAGSSFVNVADVGGVYNGQWVQAVSRWVTTVYGKPEPLPRTGY</sequence>
<dbReference type="RefSeq" id="WP_154250808.1">
    <property type="nucleotide sequence ID" value="NZ_DAWDXJ010000044.1"/>
</dbReference>
<keyword evidence="3 4" id="KW-0732">Signal</keyword>
<evidence type="ECO:0000313" key="8">
    <source>
        <dbReference type="EMBL" id="MSB50593.1"/>
    </source>
</evidence>
<feature type="domain" description="SpaA-like prealbumin fold" evidence="6">
    <location>
        <begin position="704"/>
        <end position="787"/>
    </location>
</feature>
<reference evidence="7" key="2">
    <citation type="submission" date="2023-01" db="EMBL/GenBank/DDBJ databases">
        <title>Human gut microbiome strain richness.</title>
        <authorList>
            <person name="Chen-Liaw A."/>
        </authorList>
    </citation>
    <scope>NUCLEOTIDE SEQUENCE</scope>
    <source>
        <strain evidence="7">1001287st1_F4_1001285I_161205</strain>
    </source>
</reference>
<evidence type="ECO:0000256" key="3">
    <source>
        <dbReference type="ARBA" id="ARBA00022729"/>
    </source>
</evidence>
<dbReference type="EMBL" id="WKPO01000037">
    <property type="protein sequence ID" value="MSB50593.1"/>
    <property type="molecule type" value="Genomic_DNA"/>
</dbReference>
<dbReference type="GO" id="GO:0030246">
    <property type="term" value="F:carbohydrate binding"/>
    <property type="evidence" value="ECO:0007669"/>
    <property type="project" value="InterPro"/>
</dbReference>
<feature type="domain" description="SpaA-like prealbumin fold" evidence="6">
    <location>
        <begin position="524"/>
        <end position="601"/>
    </location>
</feature>
<feature type="domain" description="SpaA-like prealbumin fold" evidence="6">
    <location>
        <begin position="434"/>
        <end position="519"/>
    </location>
</feature>
<dbReference type="PANTHER" id="PTHR36108:SF13">
    <property type="entry name" value="COLOSSIN-B-RELATED"/>
    <property type="match status" value="1"/>
</dbReference>
<feature type="chain" id="PRO_5042728422" evidence="4">
    <location>
        <begin position="25"/>
        <end position="1726"/>
    </location>
</feature>
<evidence type="ECO:0000313" key="7">
    <source>
        <dbReference type="EMBL" id="MDB7935257.1"/>
    </source>
</evidence>
<dbReference type="InterPro" id="IPR013784">
    <property type="entry name" value="Carb-bd-like_fold"/>
</dbReference>
<evidence type="ECO:0000313" key="9">
    <source>
        <dbReference type="Proteomes" id="UP000429811"/>
    </source>
</evidence>
<feature type="domain" description="SpaA-like prealbumin fold" evidence="6">
    <location>
        <begin position="1271"/>
        <end position="1357"/>
    </location>
</feature>
<dbReference type="InterPro" id="IPR013552">
    <property type="entry name" value="Thioester_dom"/>
</dbReference>
<name>A0A6I2RNQ9_FLAPL</name>
<evidence type="ECO:0000259" key="6">
    <source>
        <dbReference type="Pfam" id="PF17802"/>
    </source>
</evidence>
<dbReference type="Pfam" id="PF17802">
    <property type="entry name" value="SpaA"/>
    <property type="match status" value="13"/>
</dbReference>
<dbReference type="Proteomes" id="UP000429811">
    <property type="component" value="Unassembled WGS sequence"/>
</dbReference>
<feature type="domain" description="SpaA-like prealbumin fold" evidence="6">
    <location>
        <begin position="346"/>
        <end position="431"/>
    </location>
</feature>
<feature type="domain" description="SpaA-like prealbumin fold" evidence="6">
    <location>
        <begin position="793"/>
        <end position="877"/>
    </location>
</feature>
<feature type="domain" description="SpaA-like prealbumin fold" evidence="6">
    <location>
        <begin position="1471"/>
        <end position="1545"/>
    </location>
</feature>
<feature type="domain" description="SpaA-like prealbumin fold" evidence="6">
    <location>
        <begin position="980"/>
        <end position="1068"/>
    </location>
</feature>
<feature type="domain" description="SpaA-like prealbumin fold" evidence="6">
    <location>
        <begin position="614"/>
        <end position="699"/>
    </location>
</feature>
<proteinExistence type="inferred from homology"/>
<feature type="domain" description="SpaA-like prealbumin fold" evidence="6">
    <location>
        <begin position="1170"/>
        <end position="1265"/>
    </location>
</feature>
<comment type="similarity">
    <text evidence="1">Belongs to the serine-aspartate repeat-containing protein (SDr) family.</text>
</comment>
<dbReference type="PANTHER" id="PTHR36108">
    <property type="entry name" value="COLOSSIN-B-RELATED"/>
    <property type="match status" value="1"/>
</dbReference>
<gene>
    <name evidence="8" type="ORF">GKE90_18165</name>
    <name evidence="7" type="ORF">PNE06_19410</name>
</gene>
<feature type="domain" description="Thioester" evidence="5">
    <location>
        <begin position="74"/>
        <end position="179"/>
    </location>
</feature>
<feature type="domain" description="SpaA-like prealbumin fold" evidence="6">
    <location>
        <begin position="1076"/>
        <end position="1167"/>
    </location>
</feature>
<accession>A0A6I2RNQ9</accession>
<evidence type="ECO:0000259" key="5">
    <source>
        <dbReference type="Pfam" id="PF08341"/>
    </source>
</evidence>
<dbReference type="SUPFAM" id="SSF49478">
    <property type="entry name" value="Cna protein B-type domain"/>
    <property type="match status" value="4"/>
</dbReference>
<feature type="domain" description="SpaA-like prealbumin fold" evidence="6">
    <location>
        <begin position="882"/>
        <end position="975"/>
    </location>
</feature>
<dbReference type="Proteomes" id="UP001211173">
    <property type="component" value="Unassembled WGS sequence"/>
</dbReference>